<comment type="caution">
    <text evidence="1">The sequence shown here is derived from an EMBL/GenBank/DDBJ whole genome shotgun (WGS) entry which is preliminary data.</text>
</comment>
<dbReference type="HOGENOM" id="CLU_1166640_0_0_1"/>
<reference evidence="1 2" key="1">
    <citation type="journal article" date="2012" name="Eukaryot. Cell">
        <title>Draft genome sequence of Wickerhamomyces ciferrii NRRL Y-1031 F-60-10.</title>
        <authorList>
            <person name="Schneider J."/>
            <person name="Andrea H."/>
            <person name="Blom J."/>
            <person name="Jaenicke S."/>
            <person name="Ruckert C."/>
            <person name="Schorsch C."/>
            <person name="Szczepanowski R."/>
            <person name="Farwick M."/>
            <person name="Goesmann A."/>
            <person name="Puhler A."/>
            <person name="Schaffer S."/>
            <person name="Tauch A."/>
            <person name="Kohler T."/>
            <person name="Brinkrolf K."/>
        </authorList>
    </citation>
    <scope>NUCLEOTIDE SEQUENCE [LARGE SCALE GENOMIC DNA]</scope>
    <source>
        <strain evidence="2">ATCC 14091 / BCRC 22168 / CBS 111 / JCM 3599 / NBRC 0793 / NRRL Y-1031 F-60-10</strain>
    </source>
</reference>
<organism evidence="1 2">
    <name type="scientific">Wickerhamomyces ciferrii (strain ATCC 14091 / BCRC 22168 / CBS 111 / JCM 3599 / NBRC 0793 / NRRL Y-1031 F-60-10)</name>
    <name type="common">Yeast</name>
    <name type="synonym">Pichia ciferrii</name>
    <dbReference type="NCBI Taxonomy" id="1206466"/>
    <lineage>
        <taxon>Eukaryota</taxon>
        <taxon>Fungi</taxon>
        <taxon>Dikarya</taxon>
        <taxon>Ascomycota</taxon>
        <taxon>Saccharomycotina</taxon>
        <taxon>Saccharomycetes</taxon>
        <taxon>Phaffomycetales</taxon>
        <taxon>Wickerhamomycetaceae</taxon>
        <taxon>Wickerhamomyces</taxon>
    </lineage>
</organism>
<dbReference type="AlphaFoldDB" id="K0L0N8"/>
<proteinExistence type="predicted"/>
<evidence type="ECO:0000313" key="2">
    <source>
        <dbReference type="Proteomes" id="UP000009328"/>
    </source>
</evidence>
<evidence type="ECO:0000313" key="1">
    <source>
        <dbReference type="EMBL" id="CCH47129.1"/>
    </source>
</evidence>
<dbReference type="InParanoid" id="K0L0N8"/>
<gene>
    <name evidence="1" type="ORF">BN7_6740</name>
</gene>
<dbReference type="Proteomes" id="UP000009328">
    <property type="component" value="Unassembled WGS sequence"/>
</dbReference>
<dbReference type="EMBL" id="CAIF01000330">
    <property type="protein sequence ID" value="CCH47129.1"/>
    <property type="molecule type" value="Genomic_DNA"/>
</dbReference>
<sequence length="238" mass="27327">MPIYANQLENGLYDVTSSLLISKKLIHGVIFATYGDFGDRMFNPSIPFEKKLKQCHVREKGIYKYYLLHFRPTKNILGTKSLSEQYGQVYFLKREGLDFKTDVLEHILEHHQQLDDIMRNCSGNAITSYTMEKTDRFPNYFYANNADISTRELTEYLLRNFNQLELIEGTVNVTTIVSTEKKDLGDDGLPSLITIIKAGFMDQLPRELLQELLQSPERDHTLALSPHAAQDLPPAYDG</sequence>
<accession>K0L0N8</accession>
<name>K0L0N8_WICCF</name>
<keyword evidence="2" id="KW-1185">Reference proteome</keyword>
<protein>
    <submittedName>
        <fullName evidence="1">Uncharacterized protein</fullName>
    </submittedName>
</protein>